<comment type="caution">
    <text evidence="2">The sequence shown here is derived from an EMBL/GenBank/DDBJ whole genome shotgun (WGS) entry which is preliminary data.</text>
</comment>
<keyword evidence="1" id="KW-0812">Transmembrane</keyword>
<proteinExistence type="predicted"/>
<keyword evidence="1" id="KW-1133">Transmembrane helix</keyword>
<evidence type="ECO:0000256" key="1">
    <source>
        <dbReference type="SAM" id="Phobius"/>
    </source>
</evidence>
<feature type="transmembrane region" description="Helical" evidence="1">
    <location>
        <begin position="33"/>
        <end position="52"/>
    </location>
</feature>
<sequence>MNSTYNHLENTKKEEGQKELLERNLEAHRNRRWVINSIYAMSLLIVILCFYFDVPQAVIITIILFCICTTSEILYRALDKKIELRLKRIKQEKRKIIFKGNKP</sequence>
<gene>
    <name evidence="2" type="ORF">C3744_18915</name>
</gene>
<dbReference type="Proteomes" id="UP000256519">
    <property type="component" value="Unassembled WGS sequence"/>
</dbReference>
<evidence type="ECO:0000313" key="3">
    <source>
        <dbReference type="Proteomes" id="UP000256519"/>
    </source>
</evidence>
<protein>
    <submittedName>
        <fullName evidence="2">Uncharacterized protein</fullName>
    </submittedName>
</protein>
<keyword evidence="1" id="KW-0472">Membrane</keyword>
<dbReference type="EMBL" id="PQWM01000022">
    <property type="protein sequence ID" value="RDZ12364.1"/>
    <property type="molecule type" value="Genomic_DNA"/>
</dbReference>
<dbReference type="AlphaFoldDB" id="A0A3D8WZC6"/>
<reference evidence="2 3" key="1">
    <citation type="journal article" date="2018" name="Appl. Environ. Microbiol.">
        <title>Antimicrobial susceptibility testing and tentative epidemiological cut-off values of five Bacillus species relevant for use as animal feed additives or for plant protection.</title>
        <authorList>
            <person name="Agerso Y."/>
            <person name="Stuer-Lauridsen B."/>
            <person name="Bjerre K."/>
            <person name="Jensen M.G."/>
            <person name="Johansen E."/>
            <person name="Bennedsen M."/>
            <person name="Brockmann E."/>
            <person name="Nielsen B."/>
        </authorList>
    </citation>
    <scope>NUCLEOTIDE SEQUENCE [LARGE SCALE GENOMIC DNA]</scope>
    <source>
        <strain evidence="2 3">CHCC20162</strain>
    </source>
</reference>
<name>A0A3D8WZC6_PRIMG</name>
<feature type="transmembrane region" description="Helical" evidence="1">
    <location>
        <begin position="58"/>
        <end position="78"/>
    </location>
</feature>
<accession>A0A3D8WZC6</accession>
<evidence type="ECO:0000313" key="2">
    <source>
        <dbReference type="EMBL" id="RDZ12364.1"/>
    </source>
</evidence>
<dbReference type="RefSeq" id="WP_116076081.1">
    <property type="nucleotide sequence ID" value="NZ_CP085442.1"/>
</dbReference>
<organism evidence="2 3">
    <name type="scientific">Priestia megaterium</name>
    <name type="common">Bacillus megaterium</name>
    <dbReference type="NCBI Taxonomy" id="1404"/>
    <lineage>
        <taxon>Bacteria</taxon>
        <taxon>Bacillati</taxon>
        <taxon>Bacillota</taxon>
        <taxon>Bacilli</taxon>
        <taxon>Bacillales</taxon>
        <taxon>Bacillaceae</taxon>
        <taxon>Priestia</taxon>
    </lineage>
</organism>